<name>A0A3G5AHW3_9VIRU</name>
<feature type="region of interest" description="Disordered" evidence="1">
    <location>
        <begin position="106"/>
        <end position="171"/>
    </location>
</feature>
<accession>A0A3G5AHW3</accession>
<feature type="compositionally biased region" description="Acidic residues" evidence="1">
    <location>
        <begin position="123"/>
        <end position="137"/>
    </location>
</feature>
<proteinExistence type="predicted"/>
<dbReference type="EMBL" id="MK072489">
    <property type="protein sequence ID" value="AYV85891.1"/>
    <property type="molecule type" value="Genomic_DNA"/>
</dbReference>
<organism evidence="2">
    <name type="scientific">Solivirus sp</name>
    <dbReference type="NCBI Taxonomy" id="2487772"/>
    <lineage>
        <taxon>Viruses</taxon>
        <taxon>Pithoviruses</taxon>
    </lineage>
</organism>
<reference evidence="2" key="1">
    <citation type="submission" date="2018-10" db="EMBL/GenBank/DDBJ databases">
        <title>Hidden diversity of soil giant viruses.</title>
        <authorList>
            <person name="Schulz F."/>
            <person name="Alteio L."/>
            <person name="Goudeau D."/>
            <person name="Ryan E.M."/>
            <person name="Malmstrom R.R."/>
            <person name="Blanchard J."/>
            <person name="Woyke T."/>
        </authorList>
    </citation>
    <scope>NUCLEOTIDE SEQUENCE</scope>
    <source>
        <strain evidence="2">SOV1</strain>
    </source>
</reference>
<sequence length="171" mass="19435">MTLFRPPAFGDFISFNYEEKEYSALVSGMKESYLMAHVIHNNEFCQLEALLLWNGEKWFFANGKEATPKFYFGNAPFYKSKPVFEENSSPIPLLVYNPVVISENGNLQGHSPSILEDPQTLSSEEEESDEETTESTEESSSASEDSEDFDSESSEETDPDEYESEEEEESD</sequence>
<protein>
    <submittedName>
        <fullName evidence="2">Uncharacterized protein</fullName>
    </submittedName>
</protein>
<gene>
    <name evidence="2" type="ORF">Solivirus1_48</name>
</gene>
<feature type="compositionally biased region" description="Acidic residues" evidence="1">
    <location>
        <begin position="144"/>
        <end position="171"/>
    </location>
</feature>
<evidence type="ECO:0000313" key="2">
    <source>
        <dbReference type="EMBL" id="AYV85891.1"/>
    </source>
</evidence>
<evidence type="ECO:0000256" key="1">
    <source>
        <dbReference type="SAM" id="MobiDB-lite"/>
    </source>
</evidence>